<evidence type="ECO:0000259" key="1">
    <source>
        <dbReference type="Pfam" id="PF02887"/>
    </source>
</evidence>
<gene>
    <name evidence="2" type="ORF">ATZ99_11370</name>
</gene>
<dbReference type="PIRSF" id="PIRSF016138">
    <property type="entry name" value="UCP016138"/>
    <property type="match status" value="1"/>
</dbReference>
<keyword evidence="3" id="KW-1185">Reference proteome</keyword>
<dbReference type="InterPro" id="IPR036918">
    <property type="entry name" value="Pyrv_Knase_C_sf"/>
</dbReference>
<dbReference type="Pfam" id="PF02887">
    <property type="entry name" value="PK_C"/>
    <property type="match status" value="1"/>
</dbReference>
<dbReference type="Proteomes" id="UP000075737">
    <property type="component" value="Unassembled WGS sequence"/>
</dbReference>
<dbReference type="InterPro" id="IPR015795">
    <property type="entry name" value="Pyrv_Knase_C"/>
</dbReference>
<dbReference type="EMBL" id="LOHZ01000027">
    <property type="protein sequence ID" value="KYO66509.1"/>
    <property type="molecule type" value="Genomic_DNA"/>
</dbReference>
<comment type="caution">
    <text evidence="2">The sequence shown here is derived from an EMBL/GenBank/DDBJ whole genome shotgun (WGS) entry which is preliminary data.</text>
</comment>
<dbReference type="Gene3D" id="3.40.1380.20">
    <property type="entry name" value="Pyruvate kinase, C-terminal domain"/>
    <property type="match status" value="1"/>
</dbReference>
<dbReference type="SUPFAM" id="SSF52935">
    <property type="entry name" value="PK C-terminal domain-like"/>
    <property type="match status" value="1"/>
</dbReference>
<dbReference type="STRING" id="520767.ATZ99_11370"/>
<dbReference type="InterPro" id="IPR015074">
    <property type="entry name" value="DUF1867"/>
</dbReference>
<reference evidence="2 3" key="1">
    <citation type="submission" date="2015-12" db="EMBL/GenBank/DDBJ databases">
        <title>Draft genome of Thermovenabulum gondwanense isolated from a red thermophilic microbial mat colonisisng an outflow channel of a bore well.</title>
        <authorList>
            <person name="Patel B.K."/>
        </authorList>
    </citation>
    <scope>NUCLEOTIDE SEQUENCE [LARGE SCALE GENOMIC DNA]</scope>
    <source>
        <strain evidence="2 3">R270</strain>
    </source>
</reference>
<feature type="domain" description="Pyruvate kinase C-terminal" evidence="1">
    <location>
        <begin position="14"/>
        <end position="155"/>
    </location>
</feature>
<proteinExistence type="predicted"/>
<dbReference type="RefSeq" id="WP_068748267.1">
    <property type="nucleotide sequence ID" value="NZ_LOHZ01000027.1"/>
</dbReference>
<protein>
    <recommendedName>
        <fullName evidence="1">Pyruvate kinase C-terminal domain-containing protein</fullName>
    </recommendedName>
</protein>
<dbReference type="OrthoDB" id="9782984at2"/>
<name>A0A162MKT5_9FIRM</name>
<accession>A0A162MKT5</accession>
<evidence type="ECO:0000313" key="3">
    <source>
        <dbReference type="Proteomes" id="UP000075737"/>
    </source>
</evidence>
<evidence type="ECO:0000313" key="2">
    <source>
        <dbReference type="EMBL" id="KYO66509.1"/>
    </source>
</evidence>
<sequence>MYFEKPGAENTQKTVEIVKRAVEERGIRHVVAASNEGRTAKLLVDANINANLVIVTHACGFRAPGDMEFPGDLREELIKKGVKVLTTTHVLSGAERGLSRKFGGVYPVEIIANTLRMFGQGVKVCLEVATMALDAGLIPYGEEIIAIGGTSEGADSAVIMKPAHAANIMDTWISEILCKPKNRN</sequence>
<dbReference type="PATRIC" id="fig|520767.4.peg.1239"/>
<dbReference type="AlphaFoldDB" id="A0A162MKT5"/>
<organism evidence="2 3">
    <name type="scientific">Thermovenabulum gondwanense</name>
    <dbReference type="NCBI Taxonomy" id="520767"/>
    <lineage>
        <taxon>Bacteria</taxon>
        <taxon>Bacillati</taxon>
        <taxon>Bacillota</taxon>
        <taxon>Clostridia</taxon>
        <taxon>Thermosediminibacterales</taxon>
        <taxon>Thermosediminibacteraceae</taxon>
        <taxon>Thermovenabulum</taxon>
    </lineage>
</organism>